<dbReference type="OrthoDB" id="10283707at2759"/>
<dbReference type="AlphaFoldDB" id="E9GNU9"/>
<dbReference type="EMBL" id="GL732555">
    <property type="protein sequence ID" value="EFX78888.1"/>
    <property type="molecule type" value="Genomic_DNA"/>
</dbReference>
<dbReference type="eggNOG" id="KOG0281">
    <property type="taxonomic scope" value="Eukaryota"/>
</dbReference>
<dbReference type="HOGENOM" id="CLU_055699_0_0_1"/>
<dbReference type="PANTHER" id="PTHR14604">
    <property type="entry name" value="WD40 REPEAT PF20"/>
    <property type="match status" value="1"/>
</dbReference>
<dbReference type="Gene3D" id="2.130.10.10">
    <property type="entry name" value="YVTN repeat-like/Quinoprotein amine dehydrogenase"/>
    <property type="match status" value="1"/>
</dbReference>
<feature type="domain" description="F-box" evidence="1">
    <location>
        <begin position="13"/>
        <end position="52"/>
    </location>
</feature>
<dbReference type="InterPro" id="IPR001810">
    <property type="entry name" value="F-box_dom"/>
</dbReference>
<evidence type="ECO:0000313" key="2">
    <source>
        <dbReference type="EMBL" id="EFX78888.1"/>
    </source>
</evidence>
<evidence type="ECO:0000313" key="3">
    <source>
        <dbReference type="Proteomes" id="UP000000305"/>
    </source>
</evidence>
<dbReference type="SUPFAM" id="SSF81383">
    <property type="entry name" value="F-box domain"/>
    <property type="match status" value="1"/>
</dbReference>
<dbReference type="InterPro" id="IPR011047">
    <property type="entry name" value="Quinoprotein_ADH-like_sf"/>
</dbReference>
<proteinExistence type="predicted"/>
<dbReference type="InterPro" id="IPR015943">
    <property type="entry name" value="WD40/YVTN_repeat-like_dom_sf"/>
</dbReference>
<keyword evidence="3" id="KW-1185">Reference proteome</keyword>
<dbReference type="STRING" id="6669.E9GNU9"/>
<evidence type="ECO:0000259" key="1">
    <source>
        <dbReference type="SMART" id="SM00256"/>
    </source>
</evidence>
<sequence length="411" mass="47315">MERDILCSLKGGFPHLTDKILNLLDARSLANAELVCRQWRSYIADGRCWKKYLQSKKVTSIPNIFSWAECSRDVESDRHHTKQDWMKIHNFYQIFTEEDKLRVISMDCDADSLVTMSINEDRSFVTIRRPKVSTIFVRELQSGKVLHRIMGNFGYFDRDSPYNIKVCCGHGWLISIRIVSQQQNAHLIPQDDVLKSRLDVWRMTNAKEIGAKGTLCLGPISKSSFGHPDPVLIGHDENYLVVHRSDPPRFEVVSTSSLNLIRTIVAFDYCPSAKFKDGLIVSVSTRFPSQMIPGTTFGMIRLWDVETGLCLREIQDPILQQYSRDHQFGFTTNYLITVPNVTLNKKRVYHIRDLSVAMDLHSNQTNTLTVLATLERDWNLAAWDPFIVDDFQLIYKNPNFKLVVHSFAPQV</sequence>
<dbReference type="Proteomes" id="UP000000305">
    <property type="component" value="Unassembled WGS sequence"/>
</dbReference>
<dbReference type="InterPro" id="IPR050995">
    <property type="entry name" value="WD-F-box_domain-protein"/>
</dbReference>
<protein>
    <recommendedName>
        <fullName evidence="1">F-box domain-containing protein</fullName>
    </recommendedName>
</protein>
<dbReference type="InterPro" id="IPR036047">
    <property type="entry name" value="F-box-like_dom_sf"/>
</dbReference>
<dbReference type="Gene3D" id="1.20.1280.50">
    <property type="match status" value="1"/>
</dbReference>
<dbReference type="Pfam" id="PF12937">
    <property type="entry name" value="F-box-like"/>
    <property type="match status" value="1"/>
</dbReference>
<accession>E9GNU9</accession>
<dbReference type="InParanoid" id="E9GNU9"/>
<reference evidence="2 3" key="1">
    <citation type="journal article" date="2011" name="Science">
        <title>The ecoresponsive genome of Daphnia pulex.</title>
        <authorList>
            <person name="Colbourne J.K."/>
            <person name="Pfrender M.E."/>
            <person name="Gilbert D."/>
            <person name="Thomas W.K."/>
            <person name="Tucker A."/>
            <person name="Oakley T.H."/>
            <person name="Tokishita S."/>
            <person name="Aerts A."/>
            <person name="Arnold G.J."/>
            <person name="Basu M.K."/>
            <person name="Bauer D.J."/>
            <person name="Caceres C.E."/>
            <person name="Carmel L."/>
            <person name="Casola C."/>
            <person name="Choi J.H."/>
            <person name="Detter J.C."/>
            <person name="Dong Q."/>
            <person name="Dusheyko S."/>
            <person name="Eads B.D."/>
            <person name="Frohlich T."/>
            <person name="Geiler-Samerotte K.A."/>
            <person name="Gerlach D."/>
            <person name="Hatcher P."/>
            <person name="Jogdeo S."/>
            <person name="Krijgsveld J."/>
            <person name="Kriventseva E.V."/>
            <person name="Kultz D."/>
            <person name="Laforsch C."/>
            <person name="Lindquist E."/>
            <person name="Lopez J."/>
            <person name="Manak J.R."/>
            <person name="Muller J."/>
            <person name="Pangilinan J."/>
            <person name="Patwardhan R.P."/>
            <person name="Pitluck S."/>
            <person name="Pritham E.J."/>
            <person name="Rechtsteiner A."/>
            <person name="Rho M."/>
            <person name="Rogozin I.B."/>
            <person name="Sakarya O."/>
            <person name="Salamov A."/>
            <person name="Schaack S."/>
            <person name="Shapiro H."/>
            <person name="Shiga Y."/>
            <person name="Skalitzky C."/>
            <person name="Smith Z."/>
            <person name="Souvorov A."/>
            <person name="Sung W."/>
            <person name="Tang Z."/>
            <person name="Tsuchiya D."/>
            <person name="Tu H."/>
            <person name="Vos H."/>
            <person name="Wang M."/>
            <person name="Wolf Y.I."/>
            <person name="Yamagata H."/>
            <person name="Yamada T."/>
            <person name="Ye Y."/>
            <person name="Shaw J.R."/>
            <person name="Andrews J."/>
            <person name="Crease T.J."/>
            <person name="Tang H."/>
            <person name="Lucas S.M."/>
            <person name="Robertson H.M."/>
            <person name="Bork P."/>
            <person name="Koonin E.V."/>
            <person name="Zdobnov E.M."/>
            <person name="Grigoriev I.V."/>
            <person name="Lynch M."/>
            <person name="Boore J.L."/>
        </authorList>
    </citation>
    <scope>NUCLEOTIDE SEQUENCE [LARGE SCALE GENOMIC DNA]</scope>
</reference>
<name>E9GNU9_DAPPU</name>
<dbReference type="SMART" id="SM00256">
    <property type="entry name" value="FBOX"/>
    <property type="match status" value="1"/>
</dbReference>
<dbReference type="KEGG" id="dpx:DAPPUDRAFT_104935"/>
<organism evidence="2 3">
    <name type="scientific">Daphnia pulex</name>
    <name type="common">Water flea</name>
    <dbReference type="NCBI Taxonomy" id="6669"/>
    <lineage>
        <taxon>Eukaryota</taxon>
        <taxon>Metazoa</taxon>
        <taxon>Ecdysozoa</taxon>
        <taxon>Arthropoda</taxon>
        <taxon>Crustacea</taxon>
        <taxon>Branchiopoda</taxon>
        <taxon>Diplostraca</taxon>
        <taxon>Cladocera</taxon>
        <taxon>Anomopoda</taxon>
        <taxon>Daphniidae</taxon>
        <taxon>Daphnia</taxon>
    </lineage>
</organism>
<dbReference type="PANTHER" id="PTHR14604:SF4">
    <property type="entry name" value="F-BOX DOMAIN-CONTAINING PROTEIN"/>
    <property type="match status" value="1"/>
</dbReference>
<dbReference type="PhylomeDB" id="E9GNU9"/>
<gene>
    <name evidence="2" type="ORF">DAPPUDRAFT_104935</name>
</gene>
<dbReference type="SUPFAM" id="SSF50998">
    <property type="entry name" value="Quinoprotein alcohol dehydrogenase-like"/>
    <property type="match status" value="1"/>
</dbReference>